<comment type="cofactor">
    <cofactor evidence="1">
        <name>Mg(2+)</name>
        <dbReference type="ChEBI" id="CHEBI:18420"/>
    </cofactor>
</comment>
<dbReference type="InterPro" id="IPR013838">
    <property type="entry name" value="Beta-tubulin_BS"/>
</dbReference>
<evidence type="ECO:0000259" key="14">
    <source>
        <dbReference type="SMART" id="SM00864"/>
    </source>
</evidence>
<feature type="domain" description="Tubulin/FtsZ 2-layer sandwich" evidence="15">
    <location>
        <begin position="246"/>
        <end position="383"/>
    </location>
</feature>
<dbReference type="InterPro" id="IPR036525">
    <property type="entry name" value="Tubulin/FtsZ_GTPase_sf"/>
</dbReference>
<dbReference type="AlphaFoldDB" id="E2BTA7"/>
<dbReference type="PROSITE" id="PS00227">
    <property type="entry name" value="TUBULIN"/>
    <property type="match status" value="1"/>
</dbReference>
<name>E2BTA7_HARSA</name>
<dbReference type="GO" id="GO:0005874">
    <property type="term" value="C:microtubule"/>
    <property type="evidence" value="ECO:0007669"/>
    <property type="project" value="UniProtKB-KW"/>
</dbReference>
<dbReference type="SUPFAM" id="SSF52490">
    <property type="entry name" value="Tubulin nucleotide-binding domain-like"/>
    <property type="match status" value="1"/>
</dbReference>
<evidence type="ECO:0000256" key="8">
    <source>
        <dbReference type="ARBA" id="ARBA00022741"/>
    </source>
</evidence>
<keyword evidence="10 13" id="KW-0342">GTP-binding</keyword>
<evidence type="ECO:0000256" key="2">
    <source>
        <dbReference type="ARBA" id="ARBA00004245"/>
    </source>
</evidence>
<dbReference type="EMBL" id="GL450384">
    <property type="protein sequence ID" value="EFN81109.1"/>
    <property type="molecule type" value="Genomic_DNA"/>
</dbReference>
<dbReference type="KEGG" id="hst:105186321"/>
<dbReference type="GO" id="GO:0005525">
    <property type="term" value="F:GTP binding"/>
    <property type="evidence" value="ECO:0007669"/>
    <property type="project" value="UniProtKB-UniRule"/>
</dbReference>
<evidence type="ECO:0000256" key="7">
    <source>
        <dbReference type="ARBA" id="ARBA00022723"/>
    </source>
</evidence>
<dbReference type="Gene3D" id="3.40.50.1440">
    <property type="entry name" value="Tubulin/FtsZ, GTPase domain"/>
    <property type="match status" value="1"/>
</dbReference>
<evidence type="ECO:0000256" key="10">
    <source>
        <dbReference type="ARBA" id="ARBA00023134"/>
    </source>
</evidence>
<organism evidence="17">
    <name type="scientific">Harpegnathos saltator</name>
    <name type="common">Jerdon's jumping ant</name>
    <dbReference type="NCBI Taxonomy" id="610380"/>
    <lineage>
        <taxon>Eukaryota</taxon>
        <taxon>Metazoa</taxon>
        <taxon>Ecdysozoa</taxon>
        <taxon>Arthropoda</taxon>
        <taxon>Hexapoda</taxon>
        <taxon>Insecta</taxon>
        <taxon>Pterygota</taxon>
        <taxon>Neoptera</taxon>
        <taxon>Endopterygota</taxon>
        <taxon>Hymenoptera</taxon>
        <taxon>Apocrita</taxon>
        <taxon>Aculeata</taxon>
        <taxon>Formicoidea</taxon>
        <taxon>Formicidae</taxon>
        <taxon>Ponerinae</taxon>
        <taxon>Ponerini</taxon>
        <taxon>Harpegnathos</taxon>
    </lineage>
</organism>
<evidence type="ECO:0000313" key="16">
    <source>
        <dbReference type="EMBL" id="EFN81109.1"/>
    </source>
</evidence>
<evidence type="ECO:0000256" key="3">
    <source>
        <dbReference type="ARBA" id="ARBA00009636"/>
    </source>
</evidence>
<comment type="subunit">
    <text evidence="4 13">Dimer of alpha and beta chains. A typical microtubule is a hollow water-filled tube with an outer diameter of 25 nm and an inner diameter of 15 nM. Alpha-beta heterodimers associate head-to-tail to form protofilaments running lengthwise along the microtubule wall with the beta-tubulin subunit facing the microtubule plus end conferring a structural polarity. Microtubules usually have 13 protofilaments but different protofilament numbers can be found in some organisms and specialized cells.</text>
</comment>
<dbReference type="PANTHER" id="PTHR11588">
    <property type="entry name" value="TUBULIN"/>
    <property type="match status" value="1"/>
</dbReference>
<dbReference type="InterPro" id="IPR017975">
    <property type="entry name" value="Tubulin_CS"/>
</dbReference>
<evidence type="ECO:0000256" key="4">
    <source>
        <dbReference type="ARBA" id="ARBA00011747"/>
    </source>
</evidence>
<keyword evidence="5" id="KW-0963">Cytoplasm</keyword>
<keyword evidence="9" id="KW-0460">Magnesium</keyword>
<dbReference type="Pfam" id="PF00091">
    <property type="entry name" value="Tubulin"/>
    <property type="match status" value="1"/>
</dbReference>
<dbReference type="InParanoid" id="E2BTA7"/>
<dbReference type="STRING" id="610380.E2BTA7"/>
<evidence type="ECO:0000256" key="5">
    <source>
        <dbReference type="ARBA" id="ARBA00022490"/>
    </source>
</evidence>
<dbReference type="InterPro" id="IPR002453">
    <property type="entry name" value="Beta_tubulin"/>
</dbReference>
<comment type="subcellular location">
    <subcellularLocation>
        <location evidence="2">Cytoplasm</location>
        <location evidence="2">Cytoskeleton</location>
    </subcellularLocation>
</comment>
<dbReference type="PRINTS" id="PR01161">
    <property type="entry name" value="TUBULIN"/>
</dbReference>
<gene>
    <name evidence="16" type="ORF">EAI_03819</name>
</gene>
<dbReference type="Gene3D" id="1.10.287.600">
    <property type="entry name" value="Helix hairpin bin"/>
    <property type="match status" value="1"/>
</dbReference>
<evidence type="ECO:0000256" key="12">
    <source>
        <dbReference type="ARBA" id="ARBA00034296"/>
    </source>
</evidence>
<dbReference type="OMA" id="RALHHIC"/>
<comment type="function">
    <text evidence="12 13">Tubulin is the major constituent of microtubules, a cylinder consisting of laterally associated linear protofilaments composed of alpha- and beta-tubulin heterodimers. Microtubules grow by the addition of GTP-tubulin dimers to the microtubule end, where a stabilizing cap forms. Below the cap, tubulin dimers are in GDP-bound state, owing to GTPase activity of alpha-tubulin.</text>
</comment>
<dbReference type="SUPFAM" id="SSF55307">
    <property type="entry name" value="Tubulin C-terminal domain-like"/>
    <property type="match status" value="1"/>
</dbReference>
<dbReference type="InterPro" id="IPR003008">
    <property type="entry name" value="Tubulin_FtsZ_GTPase"/>
</dbReference>
<dbReference type="InterPro" id="IPR018316">
    <property type="entry name" value="Tubulin/FtsZ_2-layer-sand-dom"/>
</dbReference>
<dbReference type="GO" id="GO:0046872">
    <property type="term" value="F:metal ion binding"/>
    <property type="evidence" value="ECO:0007669"/>
    <property type="project" value="UniProtKB-KW"/>
</dbReference>
<dbReference type="PRINTS" id="PR01163">
    <property type="entry name" value="BETATUBULIN"/>
</dbReference>
<evidence type="ECO:0000256" key="6">
    <source>
        <dbReference type="ARBA" id="ARBA00022701"/>
    </source>
</evidence>
<evidence type="ECO:0000256" key="13">
    <source>
        <dbReference type="RuleBase" id="RU000352"/>
    </source>
</evidence>
<evidence type="ECO:0000313" key="17">
    <source>
        <dbReference type="Proteomes" id="UP000008237"/>
    </source>
</evidence>
<dbReference type="CDD" id="cd02187">
    <property type="entry name" value="beta_tubulin"/>
    <property type="match status" value="1"/>
</dbReference>
<dbReference type="SMART" id="SM00864">
    <property type="entry name" value="Tubulin"/>
    <property type="match status" value="1"/>
</dbReference>
<dbReference type="GO" id="GO:0003924">
    <property type="term" value="F:GTPase activity"/>
    <property type="evidence" value="ECO:0007669"/>
    <property type="project" value="InterPro"/>
</dbReference>
<keyword evidence="7" id="KW-0479">Metal-binding</keyword>
<protein>
    <recommendedName>
        <fullName evidence="13">Tubulin beta chain</fullName>
    </recommendedName>
</protein>
<dbReference type="GO" id="GO:0007017">
    <property type="term" value="P:microtubule-based process"/>
    <property type="evidence" value="ECO:0007669"/>
    <property type="project" value="InterPro"/>
</dbReference>
<evidence type="ECO:0000256" key="11">
    <source>
        <dbReference type="ARBA" id="ARBA00023212"/>
    </source>
</evidence>
<evidence type="ECO:0000256" key="9">
    <source>
        <dbReference type="ARBA" id="ARBA00022842"/>
    </source>
</evidence>
<proteinExistence type="inferred from homology"/>
<dbReference type="Pfam" id="PF03953">
    <property type="entry name" value="Tubulin_C"/>
    <property type="match status" value="1"/>
</dbReference>
<dbReference type="Proteomes" id="UP000008237">
    <property type="component" value="Unassembled WGS sequence"/>
</dbReference>
<dbReference type="FunFam" id="3.40.50.1440:FF:000006">
    <property type="entry name" value="Tubulin beta chain"/>
    <property type="match status" value="1"/>
</dbReference>
<reference evidence="16 17" key="1">
    <citation type="journal article" date="2010" name="Science">
        <title>Genomic comparison of the ants Camponotus floridanus and Harpegnathos saltator.</title>
        <authorList>
            <person name="Bonasio R."/>
            <person name="Zhang G."/>
            <person name="Ye C."/>
            <person name="Mutti N.S."/>
            <person name="Fang X."/>
            <person name="Qin N."/>
            <person name="Donahue G."/>
            <person name="Yang P."/>
            <person name="Li Q."/>
            <person name="Li C."/>
            <person name="Zhang P."/>
            <person name="Huang Z."/>
            <person name="Berger S.L."/>
            <person name="Reinberg D."/>
            <person name="Wang J."/>
            <person name="Liebig J."/>
        </authorList>
    </citation>
    <scope>NUCLEOTIDE SEQUENCE [LARGE SCALE GENOMIC DNA]</scope>
    <source>
        <strain evidence="16 17">R22 G/1</strain>
    </source>
</reference>
<evidence type="ECO:0000259" key="15">
    <source>
        <dbReference type="SMART" id="SM00865"/>
    </source>
</evidence>
<accession>E2BTA7</accession>
<keyword evidence="8 13" id="KW-0547">Nucleotide-binding</keyword>
<dbReference type="SMART" id="SM00865">
    <property type="entry name" value="Tubulin_C"/>
    <property type="match status" value="1"/>
</dbReference>
<dbReference type="GO" id="GO:0005200">
    <property type="term" value="F:structural constituent of cytoskeleton"/>
    <property type="evidence" value="ECO:0007669"/>
    <property type="project" value="InterPro"/>
</dbReference>
<keyword evidence="17" id="KW-1185">Reference proteome</keyword>
<dbReference type="OrthoDB" id="7626951at2759"/>
<dbReference type="InterPro" id="IPR008280">
    <property type="entry name" value="Tub_FtsZ_C"/>
</dbReference>
<keyword evidence="11" id="KW-0206">Cytoskeleton</keyword>
<comment type="similarity">
    <text evidence="3 13">Belongs to the tubulin family.</text>
</comment>
<dbReference type="InterPro" id="IPR023123">
    <property type="entry name" value="Tubulin_C"/>
</dbReference>
<evidence type="ECO:0000256" key="1">
    <source>
        <dbReference type="ARBA" id="ARBA00001946"/>
    </source>
</evidence>
<dbReference type="FunFam" id="3.30.1330.20:FF:000009">
    <property type="entry name" value="Tubulin beta chain"/>
    <property type="match status" value="1"/>
</dbReference>
<keyword evidence="6 13" id="KW-0493">Microtubule</keyword>
<dbReference type="InterPro" id="IPR000217">
    <property type="entry name" value="Tubulin"/>
</dbReference>
<sequence length="437" mass="49189">MREIVHLQLGQCGNNVGRKFWEVISDEHGLNPTGRFVGKSDLQLQRINVYFAEDAAERYVPRAILVDLDRKGLEPVLSGPYGNLFKPDNVVAGTNGAGNNWAKGHYTEGAELADLTLELVRTEAESCDLIQGIQLVHALGGGTGSGMGSLLVQNLIEEYPGRVLKSYVVMPSSRTSDVVVGPYNAVLSINHLIECVHQVYHMDNEALYYICNSILRLFSPTYDDMNHLISVCMAGVTTCLRFPGQLNADLKKLLVNMVPFPRLHFFVPGHVPLIADRSIRYRLLSVLELTQQMFSASSMFADCDPRKGRFLTVAAIFRGRMSTKHVEEQMCNIQNRNSKYFVGWIPHNIKTAICDVPPRGVNMSGTVLSNTTAIQEPLKKLSDLFQNLFRRKAYIHWYISEGMEESEFVEAHEKLLSLISEYREYQENGNEQLGNEW</sequence>
<dbReference type="InterPro" id="IPR037103">
    <property type="entry name" value="Tubulin/FtsZ-like_C"/>
</dbReference>
<dbReference type="Gene3D" id="3.30.1330.20">
    <property type="entry name" value="Tubulin/FtsZ, C-terminal domain"/>
    <property type="match status" value="1"/>
</dbReference>
<feature type="domain" description="Tubulin/FtsZ GTPase" evidence="14">
    <location>
        <begin position="47"/>
        <end position="244"/>
    </location>
</feature>
<dbReference type="PROSITE" id="PS00228">
    <property type="entry name" value="TUBULIN_B_AUTOREG"/>
    <property type="match status" value="1"/>
</dbReference>